<keyword evidence="4" id="KW-0963">Cytoplasm</keyword>
<organism evidence="7 8">
    <name type="scientific">Umezawaea endophytica</name>
    <dbReference type="NCBI Taxonomy" id="1654476"/>
    <lineage>
        <taxon>Bacteria</taxon>
        <taxon>Bacillati</taxon>
        <taxon>Actinomycetota</taxon>
        <taxon>Actinomycetes</taxon>
        <taxon>Pseudonocardiales</taxon>
        <taxon>Pseudonocardiaceae</taxon>
        <taxon>Umezawaea</taxon>
    </lineage>
</organism>
<evidence type="ECO:0000313" key="8">
    <source>
        <dbReference type="Proteomes" id="UP001141259"/>
    </source>
</evidence>
<evidence type="ECO:0000256" key="2">
    <source>
        <dbReference type="ARBA" id="ARBA00008791"/>
    </source>
</evidence>
<evidence type="ECO:0000256" key="4">
    <source>
        <dbReference type="ARBA" id="ARBA00022490"/>
    </source>
</evidence>
<dbReference type="PANTHER" id="PTHR46268">
    <property type="entry name" value="STRESS RESPONSE PROTEIN NHAX"/>
    <property type="match status" value="1"/>
</dbReference>
<feature type="domain" description="UspA" evidence="6">
    <location>
        <begin position="149"/>
        <end position="273"/>
    </location>
</feature>
<proteinExistence type="inferred from homology"/>
<dbReference type="EMBL" id="JANYMP010000010">
    <property type="protein sequence ID" value="MCS7479359.1"/>
    <property type="molecule type" value="Genomic_DNA"/>
</dbReference>
<dbReference type="InterPro" id="IPR006016">
    <property type="entry name" value="UspA"/>
</dbReference>
<reference evidence="7" key="1">
    <citation type="submission" date="2022-08" db="EMBL/GenBank/DDBJ databases">
        <authorList>
            <person name="Tistechok S."/>
            <person name="Samborskyy M."/>
            <person name="Roman I."/>
        </authorList>
    </citation>
    <scope>NUCLEOTIDE SEQUENCE</scope>
    <source>
        <strain evidence="7">DSM 103496</strain>
    </source>
</reference>
<feature type="region of interest" description="Disordered" evidence="5">
    <location>
        <begin position="279"/>
        <end position="308"/>
    </location>
</feature>
<comment type="subcellular location">
    <subcellularLocation>
        <location evidence="1">Cytoplasm</location>
    </subcellularLocation>
</comment>
<feature type="compositionally biased region" description="Basic and acidic residues" evidence="5">
    <location>
        <begin position="279"/>
        <end position="290"/>
    </location>
</feature>
<dbReference type="CDD" id="cd00293">
    <property type="entry name" value="USP-like"/>
    <property type="match status" value="1"/>
</dbReference>
<sequence>MNQVPRHPSRSEATGRSPLPVVVGNDGSLWGQAALRWAAEHAWRTGAVLDVWLWDRMSDVPDTVPRNGGLNYVTSSLPMLRVRVHESGPDPVRDLETAGRASGLVVVGYRGHSASSFTLGGNVLPLVRRATCDTVVVRGRPSAVRGDNRRVTALISGGEDDDLVVVRAAAMALDHRAALRVVHALPLPMNRDALAADHQFVLDRAARLLEKLDRRPIHTVVLLHGQPHEAVARCTDSDLLVVGAGEQAPRTGRCGAITRTALHQAPCPVLVVHRPHVPEPRQETAGRVERPGATVLGPAPRTPVDASR</sequence>
<evidence type="ECO:0000256" key="5">
    <source>
        <dbReference type="SAM" id="MobiDB-lite"/>
    </source>
</evidence>
<dbReference type="SUPFAM" id="SSF52402">
    <property type="entry name" value="Adenine nucleotide alpha hydrolases-like"/>
    <property type="match status" value="2"/>
</dbReference>
<evidence type="ECO:0000313" key="7">
    <source>
        <dbReference type="EMBL" id="MCS7479359.1"/>
    </source>
</evidence>
<evidence type="ECO:0000256" key="3">
    <source>
        <dbReference type="ARBA" id="ARBA00011738"/>
    </source>
</evidence>
<comment type="subunit">
    <text evidence="3">Homodimer.</text>
</comment>
<comment type="caution">
    <text evidence="7">The sequence shown here is derived from an EMBL/GenBank/DDBJ whole genome shotgun (WGS) entry which is preliminary data.</text>
</comment>
<evidence type="ECO:0000259" key="6">
    <source>
        <dbReference type="Pfam" id="PF00582"/>
    </source>
</evidence>
<gene>
    <name evidence="7" type="ORF">NZH93_21050</name>
</gene>
<keyword evidence="8" id="KW-1185">Reference proteome</keyword>
<dbReference type="Pfam" id="PF00582">
    <property type="entry name" value="Usp"/>
    <property type="match status" value="1"/>
</dbReference>
<comment type="similarity">
    <text evidence="2">Belongs to the universal stress protein A family.</text>
</comment>
<dbReference type="Gene3D" id="3.40.50.12370">
    <property type="match status" value="1"/>
</dbReference>
<dbReference type="PANTHER" id="PTHR46268:SF23">
    <property type="entry name" value="UNIVERSAL STRESS PROTEIN A-RELATED"/>
    <property type="match status" value="1"/>
</dbReference>
<name>A0A9X2VMW5_9PSEU</name>
<evidence type="ECO:0000256" key="1">
    <source>
        <dbReference type="ARBA" id="ARBA00004496"/>
    </source>
</evidence>
<dbReference type="AlphaFoldDB" id="A0A9X2VMW5"/>
<protein>
    <submittedName>
        <fullName evidence="7">Universal stress protein</fullName>
    </submittedName>
</protein>
<dbReference type="GO" id="GO:0005737">
    <property type="term" value="C:cytoplasm"/>
    <property type="evidence" value="ECO:0007669"/>
    <property type="project" value="UniProtKB-SubCell"/>
</dbReference>
<dbReference type="PRINTS" id="PR01438">
    <property type="entry name" value="UNVRSLSTRESS"/>
</dbReference>
<dbReference type="RefSeq" id="WP_259624865.1">
    <property type="nucleotide sequence ID" value="NZ_JANYMP010000010.1"/>
</dbReference>
<accession>A0A9X2VMW5</accession>
<dbReference type="Proteomes" id="UP001141259">
    <property type="component" value="Unassembled WGS sequence"/>
</dbReference>
<dbReference type="InterPro" id="IPR006015">
    <property type="entry name" value="Universal_stress_UspA"/>
</dbReference>